<gene>
    <name evidence="3" type="primary">btsR_18</name>
    <name evidence="3" type="ORF">SDC9_76557</name>
</gene>
<evidence type="ECO:0000313" key="3">
    <source>
        <dbReference type="EMBL" id="MPM30015.1"/>
    </source>
</evidence>
<feature type="domain" description="Response regulatory" evidence="1">
    <location>
        <begin position="6"/>
        <end position="118"/>
    </location>
</feature>
<name>A0A644YN48_9ZZZZ</name>
<dbReference type="PANTHER" id="PTHR37299">
    <property type="entry name" value="TRANSCRIPTIONAL REGULATOR-RELATED"/>
    <property type="match status" value="1"/>
</dbReference>
<dbReference type="InterPro" id="IPR001789">
    <property type="entry name" value="Sig_transdc_resp-reg_receiver"/>
</dbReference>
<dbReference type="EMBL" id="VSSQ01005670">
    <property type="protein sequence ID" value="MPM30015.1"/>
    <property type="molecule type" value="Genomic_DNA"/>
</dbReference>
<proteinExistence type="predicted"/>
<reference evidence="3" key="1">
    <citation type="submission" date="2019-08" db="EMBL/GenBank/DDBJ databases">
        <authorList>
            <person name="Kucharzyk K."/>
            <person name="Murdoch R.W."/>
            <person name="Higgins S."/>
            <person name="Loffler F."/>
        </authorList>
    </citation>
    <scope>NUCLEOTIDE SEQUENCE</scope>
</reference>
<dbReference type="PROSITE" id="PS50110">
    <property type="entry name" value="RESPONSE_REGULATORY"/>
    <property type="match status" value="1"/>
</dbReference>
<dbReference type="Pfam" id="PF04397">
    <property type="entry name" value="LytTR"/>
    <property type="match status" value="1"/>
</dbReference>
<evidence type="ECO:0000259" key="1">
    <source>
        <dbReference type="PROSITE" id="PS50110"/>
    </source>
</evidence>
<dbReference type="GO" id="GO:0003677">
    <property type="term" value="F:DNA binding"/>
    <property type="evidence" value="ECO:0007669"/>
    <property type="project" value="InterPro"/>
</dbReference>
<dbReference type="PANTHER" id="PTHR37299:SF1">
    <property type="entry name" value="STAGE 0 SPORULATION PROTEIN A HOMOLOG"/>
    <property type="match status" value="1"/>
</dbReference>
<dbReference type="Gene3D" id="2.40.50.1020">
    <property type="entry name" value="LytTr DNA-binding domain"/>
    <property type="match status" value="1"/>
</dbReference>
<dbReference type="SMART" id="SM00448">
    <property type="entry name" value="REC"/>
    <property type="match status" value="1"/>
</dbReference>
<organism evidence="3">
    <name type="scientific">bioreactor metagenome</name>
    <dbReference type="NCBI Taxonomy" id="1076179"/>
    <lineage>
        <taxon>unclassified sequences</taxon>
        <taxon>metagenomes</taxon>
        <taxon>ecological metagenomes</taxon>
    </lineage>
</organism>
<dbReference type="GO" id="GO:0000156">
    <property type="term" value="F:phosphorelay response regulator activity"/>
    <property type="evidence" value="ECO:0007669"/>
    <property type="project" value="InterPro"/>
</dbReference>
<dbReference type="SUPFAM" id="SSF52172">
    <property type="entry name" value="CheY-like"/>
    <property type="match status" value="1"/>
</dbReference>
<dbReference type="InterPro" id="IPR007492">
    <property type="entry name" value="LytTR_DNA-bd_dom"/>
</dbReference>
<protein>
    <submittedName>
        <fullName evidence="3">Transcriptional regulatory protein BtsR</fullName>
    </submittedName>
</protein>
<comment type="caution">
    <text evidence="3">The sequence shown here is derived from an EMBL/GenBank/DDBJ whole genome shotgun (WGS) entry which is preliminary data.</text>
</comment>
<feature type="domain" description="HTH LytTR-type" evidence="2">
    <location>
        <begin position="145"/>
        <end position="251"/>
    </location>
</feature>
<dbReference type="Gene3D" id="3.40.50.2300">
    <property type="match status" value="1"/>
</dbReference>
<dbReference type="AlphaFoldDB" id="A0A644YN48"/>
<accession>A0A644YN48</accession>
<dbReference type="SMART" id="SM00850">
    <property type="entry name" value="LytTR"/>
    <property type="match status" value="1"/>
</dbReference>
<dbReference type="Pfam" id="PF00072">
    <property type="entry name" value="Response_reg"/>
    <property type="match status" value="1"/>
</dbReference>
<evidence type="ECO:0000259" key="2">
    <source>
        <dbReference type="PROSITE" id="PS50930"/>
    </source>
</evidence>
<dbReference type="InterPro" id="IPR046947">
    <property type="entry name" value="LytR-like"/>
</dbReference>
<sequence>MSNTWKTLIVDDEKPARERLRRLLGKYDDRFEIIEEAADSFDAAKKIELLLPELVFLDIQMPGPNVFEMLTGLNHKPAIVFCTAYDSYAMEAFNTFSVDYLLKPVEKERLDLTLKKLERMNASALPGLYRTIENIVIQKPVPVTITHKLGNKIIPVKLDEVVYFEANDKYVNFFNSAGTTYFTDQTLAVLSQKLPEKFIRISKSDIINVDFILEIQKYFRGRFVFVMNDKARTKLVSGQTYSEGIKEKFEI</sequence>
<dbReference type="InterPro" id="IPR011006">
    <property type="entry name" value="CheY-like_superfamily"/>
</dbReference>
<dbReference type="PROSITE" id="PS50930">
    <property type="entry name" value="HTH_LYTTR"/>
    <property type="match status" value="1"/>
</dbReference>